<name>A0A642V3H1_9ASCO</name>
<dbReference type="EMBL" id="SWFS01000245">
    <property type="protein sequence ID" value="KAA8912945.1"/>
    <property type="molecule type" value="Genomic_DNA"/>
</dbReference>
<feature type="region of interest" description="Disordered" evidence="14">
    <location>
        <begin position="1"/>
        <end position="44"/>
    </location>
</feature>
<feature type="region of interest" description="Disordered" evidence="14">
    <location>
        <begin position="231"/>
        <end position="284"/>
    </location>
</feature>
<dbReference type="OrthoDB" id="308383at2759"/>
<evidence type="ECO:0000256" key="4">
    <source>
        <dbReference type="ARBA" id="ARBA00015839"/>
    </source>
</evidence>
<keyword evidence="7" id="KW-0808">Transferase</keyword>
<dbReference type="Pfam" id="PF11767">
    <property type="entry name" value="SET_assoc"/>
    <property type="match status" value="1"/>
</dbReference>
<dbReference type="InterPro" id="IPR024636">
    <property type="entry name" value="SET_assoc"/>
</dbReference>
<dbReference type="GO" id="GO:0032259">
    <property type="term" value="P:methylation"/>
    <property type="evidence" value="ECO:0007669"/>
    <property type="project" value="UniProtKB-KW"/>
</dbReference>
<comment type="catalytic activity">
    <reaction evidence="13">
        <text>L-lysyl(4)-[histone H3] + 3 S-adenosyl-L-methionine = N(6),N(6),N(6)-trimethyl-L-lysyl(4)-[histone H3] + 3 S-adenosyl-L-homocysteine + 3 H(+)</text>
        <dbReference type="Rhea" id="RHEA:60260"/>
        <dbReference type="Rhea" id="RHEA-COMP:15537"/>
        <dbReference type="Rhea" id="RHEA-COMP:15547"/>
        <dbReference type="ChEBI" id="CHEBI:15378"/>
        <dbReference type="ChEBI" id="CHEBI:29969"/>
        <dbReference type="ChEBI" id="CHEBI:57856"/>
        <dbReference type="ChEBI" id="CHEBI:59789"/>
        <dbReference type="ChEBI" id="CHEBI:61961"/>
        <dbReference type="EC" id="2.1.1.354"/>
    </reaction>
</comment>
<evidence type="ECO:0000256" key="8">
    <source>
        <dbReference type="ARBA" id="ARBA00022691"/>
    </source>
</evidence>
<evidence type="ECO:0000256" key="9">
    <source>
        <dbReference type="ARBA" id="ARBA00022853"/>
    </source>
</evidence>
<feature type="domain" description="COMPASS complex Set1 subunit N-SET" evidence="15">
    <location>
        <begin position="623"/>
        <end position="773"/>
    </location>
</feature>
<keyword evidence="17" id="KW-1185">Reference proteome</keyword>
<dbReference type="SUPFAM" id="SSF54928">
    <property type="entry name" value="RNA-binding domain, RBD"/>
    <property type="match status" value="1"/>
</dbReference>
<keyword evidence="8" id="KW-0949">S-adenosyl-L-methionine</keyword>
<keyword evidence="9" id="KW-0156">Chromatin regulator</keyword>
<keyword evidence="10" id="KW-0539">Nucleus</keyword>
<evidence type="ECO:0000256" key="11">
    <source>
        <dbReference type="ARBA" id="ARBA00030093"/>
    </source>
</evidence>
<feature type="compositionally biased region" description="Basic and acidic residues" evidence="14">
    <location>
        <begin position="565"/>
        <end position="574"/>
    </location>
</feature>
<organism evidence="16 17">
    <name type="scientific">Trichomonascus ciferrii</name>
    <dbReference type="NCBI Taxonomy" id="44093"/>
    <lineage>
        <taxon>Eukaryota</taxon>
        <taxon>Fungi</taxon>
        <taxon>Dikarya</taxon>
        <taxon>Ascomycota</taxon>
        <taxon>Saccharomycotina</taxon>
        <taxon>Dipodascomycetes</taxon>
        <taxon>Dipodascales</taxon>
        <taxon>Trichomonascaceae</taxon>
        <taxon>Trichomonascus</taxon>
        <taxon>Trichomonascus ciferrii complex</taxon>
    </lineage>
</organism>
<dbReference type="SMART" id="SM01291">
    <property type="entry name" value="N-SET"/>
    <property type="match status" value="1"/>
</dbReference>
<evidence type="ECO:0000256" key="7">
    <source>
        <dbReference type="ARBA" id="ARBA00022679"/>
    </source>
</evidence>
<evidence type="ECO:0000256" key="3">
    <source>
        <dbReference type="ARBA" id="ARBA00012182"/>
    </source>
</evidence>
<sequence>MPPEDGALDVNEFFPHRASKGESSKAHDEAVNGRSENGVGQPCRGYKLVYDPELSRERSKGSKPIYHEIKWTGKATDPRKTMGEKYYRKAAYKGKKSAFSSLPIPKFSYDANSVSDPPPTQILISKLSALSTKPTIATALRMFGELESIDIIQDPTTAASLGLCHARFKSSKGVVDAHAIAEKVVKQSGTLRIDMVPVVVEFDDKGRKAKTITDKILAKKEKEEAKLLEMERRKAKEAKAAEAEKERRREMEREREKRKEREHERELERQRERERQRESMARGRTKPYIFMNRKHIPTTGEIQPSFVDRVLKNNQHRPEYVTKDSRGFYIVFERYRDAYDCYKGMDGKRLARYRFVMDLVGQPEDRFSNDIYPPARVPRDNILHQRAYLETDQVARKLDPVAEATNILSAELKRLLWKDVKERSIAPAVFENLNPSRFKNLKEEWKQNDATSELAPHSEEVNDATSAPGVQPLKLSQLPSLPKFKKRNETTGTNKLKTKTTKRDLRPLNHALNYDSEEEASESAPSTRKGTPSVEPPSRKRKKGLLRSKTLDYTSSEEDDTVESPPDKKLKSEQPDESDNDAEMQDAPVATIKQELTLPLSTTLAPENWEPTSGLYPLTVCEDKDIDVNLGISDIKELIKDSEDWDLVKEVLSTVKRKPVENINFWTWKRLQIESDNAEFDSKVTDTDLLPKPTDNVFSSFKSKGYFKIPEADKAEYLPLRRKREAKPLDTLEHNDRETVNSNLAAERGGESSRNNRLNLRKLEKQVLETDVMSVNSLKKRKKPVKYARSSIHNWGLYAVEPIAAGEMIIEYVGEIIRSELSDVREREYLRSGIGSSYLFRVDGETVIDATKKGGIARVS</sequence>
<dbReference type="Proteomes" id="UP000761534">
    <property type="component" value="Unassembled WGS sequence"/>
</dbReference>
<dbReference type="VEuPathDB" id="FungiDB:TRICI_003327"/>
<dbReference type="GO" id="GO:0005694">
    <property type="term" value="C:chromosome"/>
    <property type="evidence" value="ECO:0007669"/>
    <property type="project" value="UniProtKB-SubCell"/>
</dbReference>
<gene>
    <name evidence="16" type="ORF">TRICI_003327</name>
</gene>
<keyword evidence="5" id="KW-0158">Chromosome</keyword>
<dbReference type="InterPro" id="IPR046341">
    <property type="entry name" value="SET_dom_sf"/>
</dbReference>
<evidence type="ECO:0000313" key="17">
    <source>
        <dbReference type="Proteomes" id="UP000761534"/>
    </source>
</evidence>
<dbReference type="GO" id="GO:0140999">
    <property type="term" value="F:histone H3K4 trimethyltransferase activity"/>
    <property type="evidence" value="ECO:0007669"/>
    <property type="project" value="UniProtKB-EC"/>
</dbReference>
<dbReference type="PIRSF" id="PIRSF037104">
    <property type="entry name" value="Histone_H3-K4_mtfrase_Set1_fun"/>
    <property type="match status" value="1"/>
</dbReference>
<dbReference type="InterPro" id="IPR024657">
    <property type="entry name" value="COMPASS_Set1_N-SET"/>
</dbReference>
<keyword evidence="6" id="KW-0489">Methyltransferase</keyword>
<dbReference type="InterPro" id="IPR035979">
    <property type="entry name" value="RBD_domain_sf"/>
</dbReference>
<feature type="region of interest" description="Disordered" evidence="14">
    <location>
        <begin position="728"/>
        <end position="754"/>
    </location>
</feature>
<proteinExistence type="predicted"/>
<evidence type="ECO:0000256" key="14">
    <source>
        <dbReference type="SAM" id="MobiDB-lite"/>
    </source>
</evidence>
<dbReference type="AlphaFoldDB" id="A0A642V3H1"/>
<dbReference type="PANTHER" id="PTHR45814">
    <property type="entry name" value="HISTONE-LYSINE N-METHYLTRANSFERASE SETD1"/>
    <property type="match status" value="1"/>
</dbReference>
<dbReference type="SUPFAM" id="SSF82199">
    <property type="entry name" value="SET domain"/>
    <property type="match status" value="1"/>
</dbReference>
<comment type="subcellular location">
    <subcellularLocation>
        <location evidence="2">Chromosome</location>
    </subcellularLocation>
    <subcellularLocation>
        <location evidence="1">Nucleus</location>
    </subcellularLocation>
</comment>
<evidence type="ECO:0000256" key="10">
    <source>
        <dbReference type="ARBA" id="ARBA00023242"/>
    </source>
</evidence>
<accession>A0A642V3H1</accession>
<dbReference type="InterPro" id="IPR012677">
    <property type="entry name" value="Nucleotide-bd_a/b_plait_sf"/>
</dbReference>
<dbReference type="GO" id="GO:0048188">
    <property type="term" value="C:Set1C/COMPASS complex"/>
    <property type="evidence" value="ECO:0007669"/>
    <property type="project" value="InterPro"/>
</dbReference>
<comment type="caution">
    <text evidence="16">The sequence shown here is derived from an EMBL/GenBank/DDBJ whole genome shotgun (WGS) entry which is preliminary data.</text>
</comment>
<dbReference type="PANTHER" id="PTHR45814:SF2">
    <property type="entry name" value="HISTONE-LYSINE N-METHYLTRANSFERASE SETD1"/>
    <property type="match status" value="1"/>
</dbReference>
<dbReference type="Pfam" id="PF11764">
    <property type="entry name" value="N-SET"/>
    <property type="match status" value="1"/>
</dbReference>
<dbReference type="InterPro" id="IPR001214">
    <property type="entry name" value="SET_dom"/>
</dbReference>
<feature type="compositionally biased region" description="Basic and acidic residues" evidence="14">
    <location>
        <begin position="231"/>
        <end position="281"/>
    </location>
</feature>
<evidence type="ECO:0000256" key="13">
    <source>
        <dbReference type="ARBA" id="ARBA00047571"/>
    </source>
</evidence>
<evidence type="ECO:0000256" key="12">
    <source>
        <dbReference type="ARBA" id="ARBA00033180"/>
    </source>
</evidence>
<evidence type="ECO:0000256" key="6">
    <source>
        <dbReference type="ARBA" id="ARBA00022603"/>
    </source>
</evidence>
<protein>
    <recommendedName>
        <fullName evidence="4">Histone-lysine N-methyltransferase, H3 lysine-4 specific</fullName>
        <ecNumber evidence="3">2.1.1.354</ecNumber>
    </recommendedName>
    <alternativeName>
        <fullName evidence="12">COMPASS component SET1</fullName>
    </alternativeName>
    <alternativeName>
        <fullName evidence="11">SET domain-containing protein 1</fullName>
    </alternativeName>
</protein>
<dbReference type="EC" id="2.1.1.354" evidence="3"/>
<evidence type="ECO:0000256" key="2">
    <source>
        <dbReference type="ARBA" id="ARBA00004286"/>
    </source>
</evidence>
<evidence type="ECO:0000259" key="15">
    <source>
        <dbReference type="SMART" id="SM01291"/>
    </source>
</evidence>
<feature type="compositionally biased region" description="Basic and acidic residues" evidence="14">
    <location>
        <begin position="728"/>
        <end position="739"/>
    </location>
</feature>
<evidence type="ECO:0000313" key="16">
    <source>
        <dbReference type="EMBL" id="KAA8912945.1"/>
    </source>
</evidence>
<reference evidence="16" key="1">
    <citation type="journal article" date="2019" name="G3 (Bethesda)">
        <title>Genome Assemblies of Two Rare Opportunistic Yeast Pathogens: Diutina rugosa (syn. Candida rugosa) and Trichomonascus ciferrii (syn. Candida ciferrii).</title>
        <authorList>
            <person name="Mixao V."/>
            <person name="Saus E."/>
            <person name="Hansen A.P."/>
            <person name="Lass-Florl C."/>
            <person name="Gabaldon T."/>
        </authorList>
    </citation>
    <scope>NUCLEOTIDE SEQUENCE</scope>
    <source>
        <strain evidence="16">CBS 4856</strain>
    </source>
</reference>
<feature type="region of interest" description="Disordered" evidence="14">
    <location>
        <begin position="448"/>
        <end position="583"/>
    </location>
</feature>
<feature type="compositionally biased region" description="Low complexity" evidence="14">
    <location>
        <begin position="471"/>
        <end position="482"/>
    </location>
</feature>
<dbReference type="Gene3D" id="3.30.70.330">
    <property type="match status" value="1"/>
</dbReference>
<dbReference type="Pfam" id="PF00856">
    <property type="entry name" value="SET"/>
    <property type="match status" value="1"/>
</dbReference>
<dbReference type="InterPro" id="IPR017111">
    <property type="entry name" value="Set1_fungi"/>
</dbReference>
<evidence type="ECO:0000256" key="5">
    <source>
        <dbReference type="ARBA" id="ARBA00022454"/>
    </source>
</evidence>
<dbReference type="GO" id="GO:0003676">
    <property type="term" value="F:nucleic acid binding"/>
    <property type="evidence" value="ECO:0007669"/>
    <property type="project" value="InterPro"/>
</dbReference>
<feature type="compositionally biased region" description="Basic and acidic residues" evidence="14">
    <location>
        <begin position="19"/>
        <end position="31"/>
    </location>
</feature>
<dbReference type="InterPro" id="IPR044570">
    <property type="entry name" value="Set1-like"/>
</dbReference>
<dbReference type="Gene3D" id="2.170.270.10">
    <property type="entry name" value="SET domain"/>
    <property type="match status" value="1"/>
</dbReference>
<evidence type="ECO:0000256" key="1">
    <source>
        <dbReference type="ARBA" id="ARBA00004123"/>
    </source>
</evidence>